<protein>
    <recommendedName>
        <fullName evidence="1">F-box domain-containing protein</fullName>
    </recommendedName>
</protein>
<dbReference type="Pfam" id="PF00646">
    <property type="entry name" value="F-box"/>
    <property type="match status" value="1"/>
</dbReference>
<dbReference type="InterPro" id="IPR036047">
    <property type="entry name" value="F-box-like_dom_sf"/>
</dbReference>
<dbReference type="SUPFAM" id="SSF50965">
    <property type="entry name" value="Galactose oxidase, central domain"/>
    <property type="match status" value="1"/>
</dbReference>
<dbReference type="SUPFAM" id="SSF81383">
    <property type="entry name" value="F-box domain"/>
    <property type="match status" value="1"/>
</dbReference>
<gene>
    <name evidence="2" type="ORF">PVAP13_2KG025900</name>
</gene>
<dbReference type="Proteomes" id="UP000823388">
    <property type="component" value="Chromosome 2K"/>
</dbReference>
<organism evidence="2 3">
    <name type="scientific">Panicum virgatum</name>
    <name type="common">Blackwell switchgrass</name>
    <dbReference type="NCBI Taxonomy" id="38727"/>
    <lineage>
        <taxon>Eukaryota</taxon>
        <taxon>Viridiplantae</taxon>
        <taxon>Streptophyta</taxon>
        <taxon>Embryophyta</taxon>
        <taxon>Tracheophyta</taxon>
        <taxon>Spermatophyta</taxon>
        <taxon>Magnoliopsida</taxon>
        <taxon>Liliopsida</taxon>
        <taxon>Poales</taxon>
        <taxon>Poaceae</taxon>
        <taxon>PACMAD clade</taxon>
        <taxon>Panicoideae</taxon>
        <taxon>Panicodae</taxon>
        <taxon>Paniceae</taxon>
        <taxon>Panicinae</taxon>
        <taxon>Panicum</taxon>
        <taxon>Panicum sect. Hiantes</taxon>
    </lineage>
</organism>
<accession>A0A8T0VWM9</accession>
<reference evidence="2 3" key="1">
    <citation type="submission" date="2020-05" db="EMBL/GenBank/DDBJ databases">
        <title>WGS assembly of Panicum virgatum.</title>
        <authorList>
            <person name="Lovell J.T."/>
            <person name="Jenkins J."/>
            <person name="Shu S."/>
            <person name="Juenger T.E."/>
            <person name="Schmutz J."/>
        </authorList>
    </citation>
    <scope>NUCLEOTIDE SEQUENCE [LARGE SCALE GENOMIC DNA]</scope>
    <source>
        <strain evidence="3">cv. AP13</strain>
    </source>
</reference>
<dbReference type="PANTHER" id="PTHR32133">
    <property type="entry name" value="OS07G0120400 PROTEIN"/>
    <property type="match status" value="1"/>
</dbReference>
<dbReference type="PANTHER" id="PTHR32133:SF386">
    <property type="entry name" value="F-BOX DOMAIN-CONTAINING PROTEIN"/>
    <property type="match status" value="1"/>
</dbReference>
<dbReference type="InterPro" id="IPR011043">
    <property type="entry name" value="Gal_Oxase/kelch_b-propeller"/>
</dbReference>
<comment type="caution">
    <text evidence="2">The sequence shown here is derived from an EMBL/GenBank/DDBJ whole genome shotgun (WGS) entry which is preliminary data.</text>
</comment>
<dbReference type="EMBL" id="CM029039">
    <property type="protein sequence ID" value="KAG2639590.1"/>
    <property type="molecule type" value="Genomic_DNA"/>
</dbReference>
<dbReference type="AlphaFoldDB" id="A0A8T0VWM9"/>
<keyword evidence="3" id="KW-1185">Reference proteome</keyword>
<feature type="domain" description="F-box" evidence="1">
    <location>
        <begin position="7"/>
        <end position="43"/>
    </location>
</feature>
<sequence>MPPPPPLPEEIVEEVLVRFPPDDPASLVHAALVSKQWCRIICGARRGFSRRFRELHLSPPLLGFLCNRFDGALGARFDATAAARFVPTSSSFRPPNAIIADRRRRGWRAVHSGHGRVLLHHARTWDDDRLVVWDPITGEQRQLPESPLHGVLMWSWNAAVLCHAAAAGGGCNHLDCHRGPFVVIFVGNFIANRQTFSCVYSSETDGWSEPLFDDRLPHQGLHHGSVAALVGNSLYFMYDSHQGILKYDLLTQEMSAIPVPARGTVLMATEDGRLGLATVPESRLCMWSREQGPNGDAGWTQSRVIELDTLLPIHRLSGALVAGFADNGAGGVIFVRTAAAFFSFDLKSGRVDKVGESHGFNHLVVPYMSFCTPALGAVSTDEGPGAGVSSA</sequence>
<name>A0A8T0VWM9_PANVG</name>
<evidence type="ECO:0000259" key="1">
    <source>
        <dbReference type="Pfam" id="PF00646"/>
    </source>
</evidence>
<evidence type="ECO:0000313" key="2">
    <source>
        <dbReference type="EMBL" id="KAG2639590.1"/>
    </source>
</evidence>
<evidence type="ECO:0000313" key="3">
    <source>
        <dbReference type="Proteomes" id="UP000823388"/>
    </source>
</evidence>
<proteinExistence type="predicted"/>
<dbReference type="InterPro" id="IPR001810">
    <property type="entry name" value="F-box_dom"/>
</dbReference>